<dbReference type="InterPro" id="IPR026870">
    <property type="entry name" value="Zinc_ribbon_dom"/>
</dbReference>
<reference evidence="8" key="2">
    <citation type="submission" date="2021-04" db="EMBL/GenBank/DDBJ databases">
        <authorList>
            <person name="Gilroy R."/>
        </authorList>
    </citation>
    <scope>NUCLEOTIDE SEQUENCE</scope>
    <source>
        <strain evidence="8">CHK196-7946</strain>
    </source>
</reference>
<evidence type="ECO:0000313" key="9">
    <source>
        <dbReference type="Proteomes" id="UP000823902"/>
    </source>
</evidence>
<accession>A0A9D2QBD7</accession>
<evidence type="ECO:0000256" key="1">
    <source>
        <dbReference type="ARBA" id="ARBA00004370"/>
    </source>
</evidence>
<keyword evidence="3 6" id="KW-1133">Transmembrane helix</keyword>
<evidence type="ECO:0000256" key="2">
    <source>
        <dbReference type="ARBA" id="ARBA00022692"/>
    </source>
</evidence>
<dbReference type="AlphaFoldDB" id="A0A9D2QBD7"/>
<proteinExistence type="predicted"/>
<feature type="region of interest" description="Disordered" evidence="5">
    <location>
        <begin position="89"/>
        <end position="114"/>
    </location>
</feature>
<dbReference type="GO" id="GO:0016020">
    <property type="term" value="C:membrane"/>
    <property type="evidence" value="ECO:0007669"/>
    <property type="project" value="UniProtKB-SubCell"/>
</dbReference>
<dbReference type="EMBL" id="DWVY01000025">
    <property type="protein sequence ID" value="HJC74340.1"/>
    <property type="molecule type" value="Genomic_DNA"/>
</dbReference>
<feature type="domain" description="Zinc-ribbon" evidence="7">
    <location>
        <begin position="3"/>
        <end position="23"/>
    </location>
</feature>
<comment type="subcellular location">
    <subcellularLocation>
        <location evidence="1">Membrane</location>
    </subcellularLocation>
</comment>
<dbReference type="PANTHER" id="PTHR14948">
    <property type="entry name" value="NG5"/>
    <property type="match status" value="1"/>
</dbReference>
<evidence type="ECO:0000256" key="4">
    <source>
        <dbReference type="ARBA" id="ARBA00023136"/>
    </source>
</evidence>
<evidence type="ECO:0000256" key="5">
    <source>
        <dbReference type="SAM" id="MobiDB-lite"/>
    </source>
</evidence>
<name>A0A9D2QBD7_9FIRM</name>
<dbReference type="PANTHER" id="PTHR14948:SF44">
    <property type="entry name" value="PROLINE-RICH TRANSMEMBRANE PROTEIN 1-LIKE"/>
    <property type="match status" value="1"/>
</dbReference>
<evidence type="ECO:0000256" key="3">
    <source>
        <dbReference type="ARBA" id="ARBA00022989"/>
    </source>
</evidence>
<keyword evidence="2 6" id="KW-0812">Transmembrane</keyword>
<feature type="region of interest" description="Disordered" evidence="5">
    <location>
        <begin position="25"/>
        <end position="69"/>
    </location>
</feature>
<feature type="compositionally biased region" description="Polar residues" evidence="5">
    <location>
        <begin position="92"/>
        <end position="114"/>
    </location>
</feature>
<dbReference type="InterPro" id="IPR007593">
    <property type="entry name" value="CD225/Dispanin_fam"/>
</dbReference>
<dbReference type="Proteomes" id="UP000823902">
    <property type="component" value="Unassembled WGS sequence"/>
</dbReference>
<keyword evidence="4 6" id="KW-0472">Membrane</keyword>
<feature type="transmembrane region" description="Helical" evidence="6">
    <location>
        <begin position="174"/>
        <end position="198"/>
    </location>
</feature>
<evidence type="ECO:0000313" key="8">
    <source>
        <dbReference type="EMBL" id="HJC74340.1"/>
    </source>
</evidence>
<reference evidence="8" key="1">
    <citation type="journal article" date="2021" name="PeerJ">
        <title>Extensive microbial diversity within the chicken gut microbiome revealed by metagenomics and culture.</title>
        <authorList>
            <person name="Gilroy R."/>
            <person name="Ravi A."/>
            <person name="Getino M."/>
            <person name="Pursley I."/>
            <person name="Horton D.L."/>
            <person name="Alikhan N.F."/>
            <person name="Baker D."/>
            <person name="Gharbi K."/>
            <person name="Hall N."/>
            <person name="Watson M."/>
            <person name="Adriaenssens E.M."/>
            <person name="Foster-Nyarko E."/>
            <person name="Jarju S."/>
            <person name="Secka A."/>
            <person name="Antonio M."/>
            <person name="Oren A."/>
            <person name="Chaudhuri R.R."/>
            <person name="La Ragione R."/>
            <person name="Hildebrand F."/>
            <person name="Pallen M.J."/>
        </authorList>
    </citation>
    <scope>NUCLEOTIDE SEQUENCE</scope>
    <source>
        <strain evidence="8">CHK196-7946</strain>
    </source>
</reference>
<dbReference type="Pfam" id="PF13240">
    <property type="entry name" value="Zn_Ribbon_1"/>
    <property type="match status" value="1"/>
</dbReference>
<gene>
    <name evidence="8" type="ORF">H9697_05275</name>
</gene>
<evidence type="ECO:0000256" key="6">
    <source>
        <dbReference type="SAM" id="Phobius"/>
    </source>
</evidence>
<dbReference type="Pfam" id="PF04505">
    <property type="entry name" value="CD225"/>
    <property type="match status" value="1"/>
</dbReference>
<sequence length="208" mass="23017">MNCIKCYQEIPEGSKFCPHCGAQQPEMADAGHADTQANTTAQPDTSAQSDTAAQQDTQAQNTQYQDQNTQYQAQNAQYQDPYAQYQDAQNYGTGSQNTYTSDYQNSQYQTPPVYQSSYQPEKPINWVPYLVLSIVTTLCCCLPFGIVGIVYATKINSAMNSGNYEEAQRSARTAKIWIIVAAVVGVIANIIVGVMAAMGAMDSYYYYY</sequence>
<evidence type="ECO:0000259" key="7">
    <source>
        <dbReference type="Pfam" id="PF13240"/>
    </source>
</evidence>
<feature type="compositionally biased region" description="Low complexity" evidence="5">
    <location>
        <begin position="44"/>
        <end position="69"/>
    </location>
</feature>
<dbReference type="InterPro" id="IPR051423">
    <property type="entry name" value="CD225/Dispanin"/>
</dbReference>
<feature type="transmembrane region" description="Helical" evidence="6">
    <location>
        <begin position="126"/>
        <end position="153"/>
    </location>
</feature>
<protein>
    <submittedName>
        <fullName evidence="8">CD225/dispanin family protein</fullName>
    </submittedName>
</protein>
<comment type="caution">
    <text evidence="8">The sequence shown here is derived from an EMBL/GenBank/DDBJ whole genome shotgun (WGS) entry which is preliminary data.</text>
</comment>
<organism evidence="8 9">
    <name type="scientific">Candidatus Mediterraneibacter faecavium</name>
    <dbReference type="NCBI Taxonomy" id="2838668"/>
    <lineage>
        <taxon>Bacteria</taxon>
        <taxon>Bacillati</taxon>
        <taxon>Bacillota</taxon>
        <taxon>Clostridia</taxon>
        <taxon>Lachnospirales</taxon>
        <taxon>Lachnospiraceae</taxon>
        <taxon>Mediterraneibacter</taxon>
    </lineage>
</organism>